<dbReference type="EC" id="2.7.11.1" evidence="2"/>
<keyword evidence="5 15" id="KW-0812">Transmembrane</keyword>
<dbReference type="PROSITE" id="PS00107">
    <property type="entry name" value="PROTEIN_KINASE_ATP"/>
    <property type="match status" value="1"/>
</dbReference>
<dbReference type="SUPFAM" id="SSF56112">
    <property type="entry name" value="Protein kinase-like (PK-like)"/>
    <property type="match status" value="1"/>
</dbReference>
<evidence type="ECO:0000256" key="6">
    <source>
        <dbReference type="ARBA" id="ARBA00022729"/>
    </source>
</evidence>
<evidence type="ECO:0000256" key="8">
    <source>
        <dbReference type="ARBA" id="ARBA00022741"/>
    </source>
</evidence>
<organism evidence="17 18">
    <name type="scientific">Rhynchospora pubera</name>
    <dbReference type="NCBI Taxonomy" id="906938"/>
    <lineage>
        <taxon>Eukaryota</taxon>
        <taxon>Viridiplantae</taxon>
        <taxon>Streptophyta</taxon>
        <taxon>Embryophyta</taxon>
        <taxon>Tracheophyta</taxon>
        <taxon>Spermatophyta</taxon>
        <taxon>Magnoliopsida</taxon>
        <taxon>Liliopsida</taxon>
        <taxon>Poales</taxon>
        <taxon>Cyperaceae</taxon>
        <taxon>Cyperoideae</taxon>
        <taxon>Rhynchosporeae</taxon>
        <taxon>Rhynchospora</taxon>
    </lineage>
</organism>
<evidence type="ECO:0000256" key="1">
    <source>
        <dbReference type="ARBA" id="ARBA00004162"/>
    </source>
</evidence>
<dbReference type="InterPro" id="IPR011009">
    <property type="entry name" value="Kinase-like_dom_sf"/>
</dbReference>
<sequence>MQTAATTSSTRQPLNFSLSSDDISTKYYVILHFADIASSNGSRKFSIYVNGRLMSPEYIPSFLSSSYINYTLTGFTNYNVSMVATSSSTLPPLLNAIELYTVAPLWGPTDAGDVAAINRIKVFYNITKGWSGDPCLPTQFLWTGVDCSTNSNITRITGLKLSSSGLTGLLSDDFGNLTALVSLDLSSNNLSGSLPTSLDNLTALTYLDIRGNSKISTVLPPGLQRKQQDGSLKYRFGDISLSPSASAKKNVIIAIAVVVSLLIMAIAIGTIFGLKRKKYNRTIVAKPNENYESGPDHARNYVNISQAEIRKGELESKGVSNFEDRKFRYKDLKRITNGLKNKIGTGGFGSVYLGLLENEFQVAVKIRSQSSKQGVKEFMAEAENLARVHHKNLVSLVGYCIDKSFMALVYEYMPEGNLHDKIKDNEKPLAWKQRLQIAYESALGTPGYVAPE</sequence>
<dbReference type="GO" id="GO:0005524">
    <property type="term" value="F:ATP binding"/>
    <property type="evidence" value="ECO:0007669"/>
    <property type="project" value="UniProtKB-UniRule"/>
</dbReference>
<dbReference type="Proteomes" id="UP001140206">
    <property type="component" value="Chromosome 1"/>
</dbReference>
<gene>
    <name evidence="17" type="ORF">LUZ62_033986</name>
</gene>
<dbReference type="InterPro" id="IPR001611">
    <property type="entry name" value="Leu-rich_rpt"/>
</dbReference>
<dbReference type="SMART" id="SM00219">
    <property type="entry name" value="TyrKc"/>
    <property type="match status" value="1"/>
</dbReference>
<dbReference type="InterPro" id="IPR024788">
    <property type="entry name" value="Malectin-like_Carb-bd_dom"/>
</dbReference>
<keyword evidence="7" id="KW-0677">Repeat</keyword>
<dbReference type="Pfam" id="PF13855">
    <property type="entry name" value="LRR_8"/>
    <property type="match status" value="1"/>
</dbReference>
<dbReference type="Pfam" id="PF07714">
    <property type="entry name" value="PK_Tyr_Ser-Thr"/>
    <property type="match status" value="1"/>
</dbReference>
<dbReference type="SUPFAM" id="SSF52058">
    <property type="entry name" value="L domain-like"/>
    <property type="match status" value="1"/>
</dbReference>
<proteinExistence type="predicted"/>
<keyword evidence="6" id="KW-0732">Signal</keyword>
<evidence type="ECO:0000256" key="7">
    <source>
        <dbReference type="ARBA" id="ARBA00022737"/>
    </source>
</evidence>
<feature type="domain" description="Protein kinase" evidence="16">
    <location>
        <begin position="337"/>
        <end position="452"/>
    </location>
</feature>
<keyword evidence="3" id="KW-0433">Leucine-rich repeat</keyword>
<evidence type="ECO:0000313" key="18">
    <source>
        <dbReference type="Proteomes" id="UP001140206"/>
    </source>
</evidence>
<dbReference type="Gene3D" id="3.80.10.10">
    <property type="entry name" value="Ribonuclease Inhibitor"/>
    <property type="match status" value="1"/>
</dbReference>
<evidence type="ECO:0000256" key="4">
    <source>
        <dbReference type="ARBA" id="ARBA00022679"/>
    </source>
</evidence>
<dbReference type="InterPro" id="IPR001245">
    <property type="entry name" value="Ser-Thr/Tyr_kinase_cat_dom"/>
</dbReference>
<evidence type="ECO:0000256" key="3">
    <source>
        <dbReference type="ARBA" id="ARBA00022614"/>
    </source>
</evidence>
<evidence type="ECO:0000256" key="5">
    <source>
        <dbReference type="ARBA" id="ARBA00022692"/>
    </source>
</evidence>
<dbReference type="EMBL" id="JAMFTS010000001">
    <property type="protein sequence ID" value="KAJ4821420.1"/>
    <property type="molecule type" value="Genomic_DNA"/>
</dbReference>
<dbReference type="FunFam" id="3.30.200.20:FF:000178">
    <property type="entry name" value="serine/threonine-protein kinase PBS1-like"/>
    <property type="match status" value="1"/>
</dbReference>
<name>A0AAV8HU81_9POAL</name>
<protein>
    <recommendedName>
        <fullName evidence="2">non-specific serine/threonine protein kinase</fullName>
        <ecNumber evidence="2">2.7.11.1</ecNumber>
    </recommendedName>
</protein>
<accession>A0AAV8HU81</accession>
<keyword evidence="11 15" id="KW-0472">Membrane</keyword>
<dbReference type="FunFam" id="3.80.10.10:FF:000129">
    <property type="entry name" value="Leucine-rich repeat receptor-like kinase"/>
    <property type="match status" value="1"/>
</dbReference>
<keyword evidence="4" id="KW-0808">Transferase</keyword>
<comment type="caution">
    <text evidence="17">The sequence shown here is derived from an EMBL/GenBank/DDBJ whole genome shotgun (WGS) entry which is preliminary data.</text>
</comment>
<evidence type="ECO:0000256" key="10">
    <source>
        <dbReference type="ARBA" id="ARBA00022989"/>
    </source>
</evidence>
<keyword evidence="18" id="KW-1185">Reference proteome</keyword>
<evidence type="ECO:0000313" key="17">
    <source>
        <dbReference type="EMBL" id="KAJ4821420.1"/>
    </source>
</evidence>
<comment type="subcellular location">
    <subcellularLocation>
        <location evidence="1">Cell membrane</location>
        <topology evidence="1">Single-pass membrane protein</topology>
    </subcellularLocation>
</comment>
<dbReference type="Gene3D" id="1.10.510.10">
    <property type="entry name" value="Transferase(Phosphotransferase) domain 1"/>
    <property type="match status" value="1"/>
</dbReference>
<keyword evidence="9 14" id="KW-0067">ATP-binding</keyword>
<dbReference type="InterPro" id="IPR017441">
    <property type="entry name" value="Protein_kinase_ATP_BS"/>
</dbReference>
<dbReference type="Pfam" id="PF12819">
    <property type="entry name" value="Malectin_like"/>
    <property type="match status" value="1"/>
</dbReference>
<evidence type="ECO:0000256" key="12">
    <source>
        <dbReference type="ARBA" id="ARBA00047899"/>
    </source>
</evidence>
<dbReference type="GO" id="GO:0004713">
    <property type="term" value="F:protein tyrosine kinase activity"/>
    <property type="evidence" value="ECO:0007669"/>
    <property type="project" value="InterPro"/>
</dbReference>
<dbReference type="InterPro" id="IPR000719">
    <property type="entry name" value="Prot_kinase_dom"/>
</dbReference>
<comment type="catalytic activity">
    <reaction evidence="12">
        <text>L-threonyl-[protein] + ATP = O-phospho-L-threonyl-[protein] + ADP + H(+)</text>
        <dbReference type="Rhea" id="RHEA:46608"/>
        <dbReference type="Rhea" id="RHEA-COMP:11060"/>
        <dbReference type="Rhea" id="RHEA-COMP:11605"/>
        <dbReference type="ChEBI" id="CHEBI:15378"/>
        <dbReference type="ChEBI" id="CHEBI:30013"/>
        <dbReference type="ChEBI" id="CHEBI:30616"/>
        <dbReference type="ChEBI" id="CHEBI:61977"/>
        <dbReference type="ChEBI" id="CHEBI:456216"/>
        <dbReference type="EC" id="2.7.11.1"/>
    </reaction>
</comment>
<evidence type="ECO:0000256" key="13">
    <source>
        <dbReference type="ARBA" id="ARBA00048679"/>
    </source>
</evidence>
<evidence type="ECO:0000256" key="2">
    <source>
        <dbReference type="ARBA" id="ARBA00012513"/>
    </source>
</evidence>
<dbReference type="AlphaFoldDB" id="A0AAV8HU81"/>
<evidence type="ECO:0000259" key="16">
    <source>
        <dbReference type="PROSITE" id="PS50011"/>
    </source>
</evidence>
<evidence type="ECO:0000256" key="15">
    <source>
        <dbReference type="SAM" id="Phobius"/>
    </source>
</evidence>
<keyword evidence="10 15" id="KW-1133">Transmembrane helix</keyword>
<feature type="transmembrane region" description="Helical" evidence="15">
    <location>
        <begin position="251"/>
        <end position="274"/>
    </location>
</feature>
<dbReference type="PANTHER" id="PTHR45631:SF202">
    <property type="entry name" value="SENESCENCE-INDUCED RECEPTOR-LIKE SERINE_THREONINE-PROTEIN KINASE"/>
    <property type="match status" value="1"/>
</dbReference>
<dbReference type="PROSITE" id="PS50011">
    <property type="entry name" value="PROTEIN_KINASE_DOM"/>
    <property type="match status" value="1"/>
</dbReference>
<comment type="catalytic activity">
    <reaction evidence="13">
        <text>L-seryl-[protein] + ATP = O-phospho-L-seryl-[protein] + ADP + H(+)</text>
        <dbReference type="Rhea" id="RHEA:17989"/>
        <dbReference type="Rhea" id="RHEA-COMP:9863"/>
        <dbReference type="Rhea" id="RHEA-COMP:11604"/>
        <dbReference type="ChEBI" id="CHEBI:15378"/>
        <dbReference type="ChEBI" id="CHEBI:29999"/>
        <dbReference type="ChEBI" id="CHEBI:30616"/>
        <dbReference type="ChEBI" id="CHEBI:83421"/>
        <dbReference type="ChEBI" id="CHEBI:456216"/>
        <dbReference type="EC" id="2.7.11.1"/>
    </reaction>
</comment>
<keyword evidence="17" id="KW-0418">Kinase</keyword>
<evidence type="ECO:0000256" key="11">
    <source>
        <dbReference type="ARBA" id="ARBA00023136"/>
    </source>
</evidence>
<feature type="binding site" evidence="14">
    <location>
        <position position="365"/>
    </location>
    <ligand>
        <name>ATP</name>
        <dbReference type="ChEBI" id="CHEBI:30616"/>
    </ligand>
</feature>
<dbReference type="GO" id="GO:0005886">
    <property type="term" value="C:plasma membrane"/>
    <property type="evidence" value="ECO:0007669"/>
    <property type="project" value="UniProtKB-SubCell"/>
</dbReference>
<evidence type="ECO:0000256" key="9">
    <source>
        <dbReference type="ARBA" id="ARBA00022840"/>
    </source>
</evidence>
<dbReference type="InterPro" id="IPR020635">
    <property type="entry name" value="Tyr_kinase_cat_dom"/>
</dbReference>
<evidence type="ECO:0000256" key="14">
    <source>
        <dbReference type="PROSITE-ProRule" id="PRU10141"/>
    </source>
</evidence>
<dbReference type="InterPro" id="IPR032675">
    <property type="entry name" value="LRR_dom_sf"/>
</dbReference>
<reference evidence="17" key="1">
    <citation type="submission" date="2022-08" db="EMBL/GenBank/DDBJ databases">
        <authorList>
            <person name="Marques A."/>
        </authorList>
    </citation>
    <scope>NUCLEOTIDE SEQUENCE</scope>
    <source>
        <strain evidence="17">RhyPub2mFocal</strain>
        <tissue evidence="17">Leaves</tissue>
    </source>
</reference>
<keyword evidence="8 14" id="KW-0547">Nucleotide-binding</keyword>
<dbReference type="PANTHER" id="PTHR45631">
    <property type="entry name" value="OS07G0107800 PROTEIN-RELATED"/>
    <property type="match status" value="1"/>
</dbReference>